<dbReference type="Gene3D" id="1.10.10.10">
    <property type="entry name" value="Winged helix-like DNA-binding domain superfamily/Winged helix DNA-binding domain"/>
    <property type="match status" value="1"/>
</dbReference>
<accession>A0A7S7NRR2</accession>
<sequence>MARKRSLNLTEAELRLMDVIWDRGPCTVSDVADALKELGLAYNTVLTTMRILEDKGFLQHVKPVEGRAFVYEPLVGRDEAGRNAVRYLVSRFFRNSPELLVLNVLNDEDLTARELGRIRKLLAEDAK</sequence>
<evidence type="ECO:0000256" key="3">
    <source>
        <dbReference type="ARBA" id="ARBA00023125"/>
    </source>
</evidence>
<comment type="similarity">
    <text evidence="1">Belongs to the BlaI transcriptional regulatory family.</text>
</comment>
<evidence type="ECO:0000256" key="2">
    <source>
        <dbReference type="ARBA" id="ARBA00023015"/>
    </source>
</evidence>
<reference evidence="5 6" key="1">
    <citation type="submission" date="2020-10" db="EMBL/GenBank/DDBJ databases">
        <title>Complete genome sequence of Paludibaculum fermentans P105T, a facultatively anaerobic acidobacterium capable of dissimilatory Fe(III) reduction.</title>
        <authorList>
            <person name="Dedysh S.N."/>
            <person name="Beletsky A.V."/>
            <person name="Kulichevskaya I.S."/>
            <person name="Mardanov A.V."/>
            <person name="Ravin N.V."/>
        </authorList>
    </citation>
    <scope>NUCLEOTIDE SEQUENCE [LARGE SCALE GENOMIC DNA]</scope>
    <source>
        <strain evidence="5 6">P105</strain>
    </source>
</reference>
<keyword evidence="2" id="KW-0805">Transcription regulation</keyword>
<evidence type="ECO:0000313" key="6">
    <source>
        <dbReference type="Proteomes" id="UP000593892"/>
    </source>
</evidence>
<organism evidence="5 6">
    <name type="scientific">Paludibaculum fermentans</name>
    <dbReference type="NCBI Taxonomy" id="1473598"/>
    <lineage>
        <taxon>Bacteria</taxon>
        <taxon>Pseudomonadati</taxon>
        <taxon>Acidobacteriota</taxon>
        <taxon>Terriglobia</taxon>
        <taxon>Bryobacterales</taxon>
        <taxon>Bryobacteraceae</taxon>
        <taxon>Paludibaculum</taxon>
    </lineage>
</organism>
<dbReference type="RefSeq" id="WP_194450287.1">
    <property type="nucleotide sequence ID" value="NZ_CP063849.1"/>
</dbReference>
<dbReference type="Proteomes" id="UP000593892">
    <property type="component" value="Chromosome"/>
</dbReference>
<keyword evidence="3" id="KW-0238">DNA-binding</keyword>
<dbReference type="Pfam" id="PF03965">
    <property type="entry name" value="Penicillinase_R"/>
    <property type="match status" value="1"/>
</dbReference>
<dbReference type="EMBL" id="CP063849">
    <property type="protein sequence ID" value="QOY88625.1"/>
    <property type="molecule type" value="Genomic_DNA"/>
</dbReference>
<dbReference type="SUPFAM" id="SSF46785">
    <property type="entry name" value="Winged helix' DNA-binding domain"/>
    <property type="match status" value="1"/>
</dbReference>
<gene>
    <name evidence="5" type="ORF">IRI77_01295</name>
</gene>
<protein>
    <submittedName>
        <fullName evidence="5">BlaI/MecI/CopY family transcriptional regulator</fullName>
    </submittedName>
</protein>
<evidence type="ECO:0000256" key="4">
    <source>
        <dbReference type="ARBA" id="ARBA00023163"/>
    </source>
</evidence>
<evidence type="ECO:0000313" key="5">
    <source>
        <dbReference type="EMBL" id="QOY88625.1"/>
    </source>
</evidence>
<dbReference type="PIRSF" id="PIRSF019455">
    <property type="entry name" value="CopR_AtkY"/>
    <property type="match status" value="1"/>
</dbReference>
<keyword evidence="4" id="KW-0804">Transcription</keyword>
<name>A0A7S7NRR2_PALFE</name>
<dbReference type="InterPro" id="IPR036390">
    <property type="entry name" value="WH_DNA-bd_sf"/>
</dbReference>
<proteinExistence type="inferred from homology"/>
<evidence type="ECO:0000256" key="1">
    <source>
        <dbReference type="ARBA" id="ARBA00011046"/>
    </source>
</evidence>
<dbReference type="InterPro" id="IPR036388">
    <property type="entry name" value="WH-like_DNA-bd_sf"/>
</dbReference>
<dbReference type="AlphaFoldDB" id="A0A7S7NRR2"/>
<dbReference type="GO" id="GO:0045892">
    <property type="term" value="P:negative regulation of DNA-templated transcription"/>
    <property type="evidence" value="ECO:0007669"/>
    <property type="project" value="InterPro"/>
</dbReference>
<dbReference type="KEGG" id="pfer:IRI77_01295"/>
<dbReference type="GO" id="GO:0003677">
    <property type="term" value="F:DNA binding"/>
    <property type="evidence" value="ECO:0007669"/>
    <property type="project" value="UniProtKB-KW"/>
</dbReference>
<dbReference type="Gene3D" id="1.10.4040.10">
    <property type="entry name" value="Penicillinase repressor domain"/>
    <property type="match status" value="1"/>
</dbReference>
<dbReference type="InterPro" id="IPR005650">
    <property type="entry name" value="BlaI_family"/>
</dbReference>
<keyword evidence="6" id="KW-1185">Reference proteome</keyword>